<comment type="pathway">
    <text evidence="6">Quinol/quinone metabolism; 1,4-dihydroxy-2-naphthoate biosynthesis; 1,4-dihydroxy-2-naphthoate from chorismate: step 2/7.</text>
</comment>
<evidence type="ECO:0000256" key="4">
    <source>
        <dbReference type="ARBA" id="ARBA00023052"/>
    </source>
</evidence>
<dbReference type="CDD" id="cd02009">
    <property type="entry name" value="TPP_SHCHC_synthase"/>
    <property type="match status" value="1"/>
</dbReference>
<evidence type="ECO:0000256" key="2">
    <source>
        <dbReference type="ARBA" id="ARBA00022723"/>
    </source>
</evidence>
<proteinExistence type="inferred from homology"/>
<feature type="domain" description="Thiamine pyrophosphate enzyme TPP-binding" evidence="7">
    <location>
        <begin position="357"/>
        <end position="488"/>
    </location>
</feature>
<evidence type="ECO:0000313" key="9">
    <source>
        <dbReference type="EMBL" id="QGG42712.1"/>
    </source>
</evidence>
<dbReference type="Gene3D" id="3.40.50.1220">
    <property type="entry name" value="TPP-binding domain"/>
    <property type="match status" value="1"/>
</dbReference>
<evidence type="ECO:0000256" key="6">
    <source>
        <dbReference type="HAMAP-Rule" id="MF_01659"/>
    </source>
</evidence>
<dbReference type="RefSeq" id="WP_153654518.1">
    <property type="nucleotide sequence ID" value="NZ_CP045737.1"/>
</dbReference>
<dbReference type="GO" id="GO:0000287">
    <property type="term" value="F:magnesium ion binding"/>
    <property type="evidence" value="ECO:0007669"/>
    <property type="project" value="UniProtKB-UniRule"/>
</dbReference>
<comment type="pathway">
    <text evidence="6">Quinol/quinone metabolism; menaquinone biosynthesis.</text>
</comment>
<dbReference type="Pfam" id="PF02775">
    <property type="entry name" value="TPP_enzyme_C"/>
    <property type="match status" value="1"/>
</dbReference>
<sequence>MSKQRSVGVARRLVNALLGWKVTDAVLAPGSRSGPLALALAAADEQGLIRLHVRVDEREAAFLALGLAKASHRLVPVVTTSGTAVANLHPAMLEAVHADVPVLAITADRPGRLRGTGANQTTDQRQIFPGVPFIERVTQIAGGPAHLNLELDEPLIEPVEWDLRPAFSVGAARPDPDPVVLAPGPRTVVVAGDDARQPARIAALEGGWPLLAEPSSGSRNGDEAIVAYRLLLGHPPLADRIERVVSFGHATLSRPVSRLLARTDVEIVHVGGQSTFPVPAGGNVTFADRVTIAGPGPRSWLDEWKAADALATAAIDAELDGTTPYDVAKAVNAAVPPGGLLFVGSSSPIRDLDLVARPYPVGEKRLIIANRGLAGIDGVLSSAIGAALARPSSRAIAYVGDLTFLHGSNGLLIGPQEPRPDLTVVVASDDGGSIFSTLEQGGPDYAASFERIYATPTGADIGALCAGYGVSHRVVRPRELAEALAQDVAGLRVLEVPVDRSGRRELGERLARAAKVALKP</sequence>
<reference evidence="9 10" key="1">
    <citation type="submission" date="2019-11" db="EMBL/GenBank/DDBJ databases">
        <authorList>
            <person name="Li J."/>
        </authorList>
    </citation>
    <scope>NUCLEOTIDE SEQUENCE [LARGE SCALE GENOMIC DNA]</scope>
    <source>
        <strain evidence="9 10">MF47</strain>
    </source>
</reference>
<dbReference type="GO" id="GO:0070204">
    <property type="term" value="F:2-succinyl-5-enolpyruvyl-6-hydroxy-3-cyclohexene-1-carboxylic-acid synthase activity"/>
    <property type="evidence" value="ECO:0007669"/>
    <property type="project" value="UniProtKB-UniRule"/>
</dbReference>
<dbReference type="UniPathway" id="UPA01057">
    <property type="reaction ID" value="UER00164"/>
</dbReference>
<comment type="catalytic activity">
    <reaction evidence="6">
        <text>isochorismate + 2-oxoglutarate + H(+) = 5-enolpyruvoyl-6-hydroxy-2-succinyl-cyclohex-3-ene-1-carboxylate + CO2</text>
        <dbReference type="Rhea" id="RHEA:25593"/>
        <dbReference type="ChEBI" id="CHEBI:15378"/>
        <dbReference type="ChEBI" id="CHEBI:16526"/>
        <dbReference type="ChEBI" id="CHEBI:16810"/>
        <dbReference type="ChEBI" id="CHEBI:29780"/>
        <dbReference type="ChEBI" id="CHEBI:58818"/>
        <dbReference type="EC" id="2.2.1.9"/>
    </reaction>
</comment>
<keyword evidence="2 6" id="KW-0479">Metal-binding</keyword>
<comment type="cofactor">
    <cofactor evidence="6">
        <name>thiamine diphosphate</name>
        <dbReference type="ChEBI" id="CHEBI:58937"/>
    </cofactor>
    <text evidence="6">Binds 1 thiamine pyrophosphate per subunit.</text>
</comment>
<dbReference type="AlphaFoldDB" id="A0A5Q2MNG6"/>
<keyword evidence="6" id="KW-0474">Menaquinone biosynthesis</keyword>
<gene>
    <name evidence="6" type="primary">menD</name>
    <name evidence="9" type="ORF">GEV26_15735</name>
</gene>
<comment type="cofactor">
    <cofactor evidence="6">
        <name>Mg(2+)</name>
        <dbReference type="ChEBI" id="CHEBI:18420"/>
    </cofactor>
    <cofactor evidence="6">
        <name>Mn(2+)</name>
        <dbReference type="ChEBI" id="CHEBI:29035"/>
    </cofactor>
</comment>
<dbReference type="PANTHER" id="PTHR42916:SF1">
    <property type="entry name" value="PROTEIN PHYLLO, CHLOROPLASTIC"/>
    <property type="match status" value="1"/>
</dbReference>
<dbReference type="UniPathway" id="UPA00079"/>
<comment type="function">
    <text evidence="6">Catalyzes the thiamine diphosphate-dependent decarboxylation of 2-oxoglutarate and the subsequent addition of the resulting succinic semialdehyde-thiamine pyrophosphate anion to isochorismate to yield 2-succinyl-5-enolpyruvyl-6-hydroxy-3-cyclohexene-1-carboxylate (SEPHCHC).</text>
</comment>
<dbReference type="GO" id="GO:0009234">
    <property type="term" value="P:menaquinone biosynthetic process"/>
    <property type="evidence" value="ECO:0007669"/>
    <property type="project" value="UniProtKB-UniRule"/>
</dbReference>
<evidence type="ECO:0000256" key="5">
    <source>
        <dbReference type="ARBA" id="ARBA00023211"/>
    </source>
</evidence>
<feature type="domain" description="Thiamine pyrophosphate enzyme N-terminal TPP-binding" evidence="8">
    <location>
        <begin position="9"/>
        <end position="126"/>
    </location>
</feature>
<dbReference type="Proteomes" id="UP000392064">
    <property type="component" value="Chromosome"/>
</dbReference>
<dbReference type="GO" id="GO:0030976">
    <property type="term" value="F:thiamine pyrophosphate binding"/>
    <property type="evidence" value="ECO:0007669"/>
    <property type="project" value="UniProtKB-UniRule"/>
</dbReference>
<organism evidence="9 10">
    <name type="scientific">Aeromicrobium yanjiei</name>
    <dbReference type="NCBI Taxonomy" id="2662028"/>
    <lineage>
        <taxon>Bacteria</taxon>
        <taxon>Bacillati</taxon>
        <taxon>Actinomycetota</taxon>
        <taxon>Actinomycetes</taxon>
        <taxon>Propionibacteriales</taxon>
        <taxon>Nocardioidaceae</taxon>
        <taxon>Aeromicrobium</taxon>
    </lineage>
</organism>
<dbReference type="KEGG" id="aef:GEV26_15735"/>
<keyword evidence="1 6" id="KW-0808">Transferase</keyword>
<keyword evidence="10" id="KW-1185">Reference proteome</keyword>
<comment type="subunit">
    <text evidence="6">Homodimer.</text>
</comment>
<dbReference type="Pfam" id="PF02776">
    <property type="entry name" value="TPP_enzyme_N"/>
    <property type="match status" value="1"/>
</dbReference>
<keyword evidence="5 6" id="KW-0464">Manganese</keyword>
<evidence type="ECO:0000313" key="10">
    <source>
        <dbReference type="Proteomes" id="UP000392064"/>
    </source>
</evidence>
<evidence type="ECO:0000259" key="8">
    <source>
        <dbReference type="Pfam" id="PF02776"/>
    </source>
</evidence>
<evidence type="ECO:0000259" key="7">
    <source>
        <dbReference type="Pfam" id="PF02775"/>
    </source>
</evidence>
<dbReference type="PANTHER" id="PTHR42916">
    <property type="entry name" value="2-SUCCINYL-5-ENOLPYRUVYL-6-HYDROXY-3-CYCLOHEXENE-1-CARBOXYLATE SYNTHASE"/>
    <property type="match status" value="1"/>
</dbReference>
<name>A0A5Q2MNG6_9ACTN</name>
<keyword evidence="4 6" id="KW-0786">Thiamine pyrophosphate</keyword>
<dbReference type="SUPFAM" id="SSF52518">
    <property type="entry name" value="Thiamin diphosphate-binding fold (THDP-binding)"/>
    <property type="match status" value="2"/>
</dbReference>
<dbReference type="EMBL" id="CP045737">
    <property type="protein sequence ID" value="QGG42712.1"/>
    <property type="molecule type" value="Genomic_DNA"/>
</dbReference>
<dbReference type="InterPro" id="IPR004433">
    <property type="entry name" value="MenaQ_synth_MenD"/>
</dbReference>
<evidence type="ECO:0000256" key="3">
    <source>
        <dbReference type="ARBA" id="ARBA00022842"/>
    </source>
</evidence>
<comment type="similarity">
    <text evidence="6">Belongs to the TPP enzyme family. MenD subfamily.</text>
</comment>
<protein>
    <recommendedName>
        <fullName evidence="6">2-succinyl-5-enolpyruvyl-6-hydroxy-3-cyclohexene-1-carboxylate synthase</fullName>
        <shortName evidence="6">SEPHCHC synthase</shortName>
        <ecNumber evidence="6">2.2.1.9</ecNumber>
    </recommendedName>
    <alternativeName>
        <fullName evidence="6">Menaquinone biosynthesis protein MenD</fullName>
    </alternativeName>
</protein>
<dbReference type="EC" id="2.2.1.9" evidence="6"/>
<dbReference type="InterPro" id="IPR012001">
    <property type="entry name" value="Thiamin_PyroP_enz_TPP-bd_dom"/>
</dbReference>
<accession>A0A5Q2MNG6</accession>
<dbReference type="InterPro" id="IPR029061">
    <property type="entry name" value="THDP-binding"/>
</dbReference>
<dbReference type="HAMAP" id="MF_01659">
    <property type="entry name" value="MenD"/>
    <property type="match status" value="1"/>
</dbReference>
<dbReference type="InterPro" id="IPR011766">
    <property type="entry name" value="TPP_enzyme_TPP-bd"/>
</dbReference>
<keyword evidence="3 6" id="KW-0460">Magnesium</keyword>
<evidence type="ECO:0000256" key="1">
    <source>
        <dbReference type="ARBA" id="ARBA00022679"/>
    </source>
</evidence>
<dbReference type="Gene3D" id="3.40.50.970">
    <property type="match status" value="2"/>
</dbReference>
<dbReference type="PIRSF" id="PIRSF004983">
    <property type="entry name" value="MenD"/>
    <property type="match status" value="1"/>
</dbReference>
<dbReference type="GO" id="GO:0030145">
    <property type="term" value="F:manganese ion binding"/>
    <property type="evidence" value="ECO:0007669"/>
    <property type="project" value="UniProtKB-UniRule"/>
</dbReference>